<dbReference type="EMBL" id="UINC01212551">
    <property type="protein sequence ID" value="SVE36932.1"/>
    <property type="molecule type" value="Genomic_DNA"/>
</dbReference>
<feature type="non-terminal residue" evidence="1">
    <location>
        <position position="110"/>
    </location>
</feature>
<dbReference type="AlphaFoldDB" id="A0A383CXL4"/>
<accession>A0A383CXL4</accession>
<sequence>MKRLLLFLLLHLVISPISAMQYKVNLYGSGTAAGKSNIGVGCIILDHLTILDSGFIRLSFRGNMFQQCDSIIYHVETVPPEQIRGVERIDKSGIYRIPFSIDVTPITTQI</sequence>
<protein>
    <submittedName>
        <fullName evidence="1">Uncharacterized protein</fullName>
    </submittedName>
</protein>
<organism evidence="1">
    <name type="scientific">marine metagenome</name>
    <dbReference type="NCBI Taxonomy" id="408172"/>
    <lineage>
        <taxon>unclassified sequences</taxon>
        <taxon>metagenomes</taxon>
        <taxon>ecological metagenomes</taxon>
    </lineage>
</organism>
<proteinExistence type="predicted"/>
<reference evidence="1" key="1">
    <citation type="submission" date="2018-05" db="EMBL/GenBank/DDBJ databases">
        <authorList>
            <person name="Lanie J.A."/>
            <person name="Ng W.-L."/>
            <person name="Kazmierczak K.M."/>
            <person name="Andrzejewski T.M."/>
            <person name="Davidsen T.M."/>
            <person name="Wayne K.J."/>
            <person name="Tettelin H."/>
            <person name="Glass J.I."/>
            <person name="Rusch D."/>
            <person name="Podicherti R."/>
            <person name="Tsui H.-C.T."/>
            <person name="Winkler M.E."/>
        </authorList>
    </citation>
    <scope>NUCLEOTIDE SEQUENCE</scope>
</reference>
<evidence type="ECO:0000313" key="1">
    <source>
        <dbReference type="EMBL" id="SVE36932.1"/>
    </source>
</evidence>
<name>A0A383CXL4_9ZZZZ</name>
<gene>
    <name evidence="1" type="ORF">METZ01_LOCUS489786</name>
</gene>